<name>A0AAW1ZXB3_CULAL</name>
<dbReference type="Proteomes" id="UP001479290">
    <property type="component" value="Unassembled WGS sequence"/>
</dbReference>
<evidence type="ECO:0000256" key="1">
    <source>
        <dbReference type="SAM" id="MobiDB-lite"/>
    </source>
</evidence>
<sequence length="409" mass="43417">MKQHEVAPVPFGSPRGPPVPAGSQQRGKLSIPEHLTNCLQKASFEQGARMPSMSLQETPMPTKSLQRAPVAAPKVLACSPHGAPMPEKIPDRQKLKIPEVLKQELLKQKPLASPLKTAPVSCAQGVPVIDKISEKRNLKNPELPRKELLEKDAIIPDTTPVGAPMHVGTQQGAVPPRYPHAAPVSAGSPKGAAVSAHTKKPQASCALAQTLPGAPITSPQGAPIFPRLRAPITSPQGAPISSPQGAPIFPRLRAPITSPQGAPITSPQGAPIFPRLRAPITSPQGAPISSPQRASLTSQRKRVCPWSTAASDNADLCQSPSQKLCVEIDDLIEKVQLILKLDSYNHRAPLIATSQLNQGTQISLQPWKIALDNAGMDQSLPQKKAAYGNQSQGPTVGARSNGLFMEHVR</sequence>
<gene>
    <name evidence="2" type="ORF">ABG768_005978</name>
</gene>
<proteinExistence type="predicted"/>
<dbReference type="EMBL" id="JAWDJR010000013">
    <property type="protein sequence ID" value="KAK9964840.1"/>
    <property type="molecule type" value="Genomic_DNA"/>
</dbReference>
<reference evidence="2 3" key="1">
    <citation type="submission" date="2024-05" db="EMBL/GenBank/DDBJ databases">
        <title>A high-quality chromosomal-level genome assembly of Topmouth culter (Culter alburnus).</title>
        <authorList>
            <person name="Zhao H."/>
        </authorList>
    </citation>
    <scope>NUCLEOTIDE SEQUENCE [LARGE SCALE GENOMIC DNA]</scope>
    <source>
        <strain evidence="2">CATC2023</strain>
        <tissue evidence="2">Muscle</tissue>
    </source>
</reference>
<dbReference type="AlphaFoldDB" id="A0AAW1ZXB3"/>
<comment type="caution">
    <text evidence="2">The sequence shown here is derived from an EMBL/GenBank/DDBJ whole genome shotgun (WGS) entry which is preliminary data.</text>
</comment>
<evidence type="ECO:0000313" key="3">
    <source>
        <dbReference type="Proteomes" id="UP001479290"/>
    </source>
</evidence>
<organism evidence="2 3">
    <name type="scientific">Culter alburnus</name>
    <name type="common">Topmouth culter</name>
    <dbReference type="NCBI Taxonomy" id="194366"/>
    <lineage>
        <taxon>Eukaryota</taxon>
        <taxon>Metazoa</taxon>
        <taxon>Chordata</taxon>
        <taxon>Craniata</taxon>
        <taxon>Vertebrata</taxon>
        <taxon>Euteleostomi</taxon>
        <taxon>Actinopterygii</taxon>
        <taxon>Neopterygii</taxon>
        <taxon>Teleostei</taxon>
        <taxon>Ostariophysi</taxon>
        <taxon>Cypriniformes</taxon>
        <taxon>Xenocyprididae</taxon>
        <taxon>Xenocypridinae</taxon>
        <taxon>Culter</taxon>
    </lineage>
</organism>
<feature type="region of interest" description="Disordered" evidence="1">
    <location>
        <begin position="1"/>
        <end position="29"/>
    </location>
</feature>
<accession>A0AAW1ZXB3</accession>
<keyword evidence="3" id="KW-1185">Reference proteome</keyword>
<protein>
    <recommendedName>
        <fullName evidence="4">Tastin</fullName>
    </recommendedName>
</protein>
<evidence type="ECO:0000313" key="2">
    <source>
        <dbReference type="EMBL" id="KAK9964840.1"/>
    </source>
</evidence>
<evidence type="ECO:0008006" key="4">
    <source>
        <dbReference type="Google" id="ProtNLM"/>
    </source>
</evidence>